<accession>A0A0A9D261</accession>
<reference evidence="2" key="2">
    <citation type="journal article" date="2015" name="Data Brief">
        <title>Shoot transcriptome of the giant reed, Arundo donax.</title>
        <authorList>
            <person name="Barrero R.A."/>
            <person name="Guerrero F.D."/>
            <person name="Moolhuijzen P."/>
            <person name="Goolsby J.A."/>
            <person name="Tidwell J."/>
            <person name="Bellgard S.E."/>
            <person name="Bellgard M.I."/>
        </authorList>
    </citation>
    <scope>NUCLEOTIDE SEQUENCE</scope>
    <source>
        <tissue evidence="2">Shoot tissue taken approximately 20 cm above the soil surface</tissue>
    </source>
</reference>
<reference evidence="2" key="1">
    <citation type="submission" date="2014-09" db="EMBL/GenBank/DDBJ databases">
        <authorList>
            <person name="Magalhaes I.L.F."/>
            <person name="Oliveira U."/>
            <person name="Santos F.R."/>
            <person name="Vidigal T.H.D.A."/>
            <person name="Brescovit A.D."/>
            <person name="Santos A.J."/>
        </authorList>
    </citation>
    <scope>NUCLEOTIDE SEQUENCE</scope>
    <source>
        <tissue evidence="2">Shoot tissue taken approximately 20 cm above the soil surface</tissue>
    </source>
</reference>
<evidence type="ECO:0000313" key="2">
    <source>
        <dbReference type="EMBL" id="JAD80778.1"/>
    </source>
</evidence>
<organism evidence="2">
    <name type="scientific">Arundo donax</name>
    <name type="common">Giant reed</name>
    <name type="synonym">Donax arundinaceus</name>
    <dbReference type="NCBI Taxonomy" id="35708"/>
    <lineage>
        <taxon>Eukaryota</taxon>
        <taxon>Viridiplantae</taxon>
        <taxon>Streptophyta</taxon>
        <taxon>Embryophyta</taxon>
        <taxon>Tracheophyta</taxon>
        <taxon>Spermatophyta</taxon>
        <taxon>Magnoliopsida</taxon>
        <taxon>Liliopsida</taxon>
        <taxon>Poales</taxon>
        <taxon>Poaceae</taxon>
        <taxon>PACMAD clade</taxon>
        <taxon>Arundinoideae</taxon>
        <taxon>Arundineae</taxon>
        <taxon>Arundo</taxon>
    </lineage>
</organism>
<evidence type="ECO:0000256" key="1">
    <source>
        <dbReference type="SAM" id="SignalP"/>
    </source>
</evidence>
<evidence type="ECO:0008006" key="3">
    <source>
        <dbReference type="Google" id="ProtNLM"/>
    </source>
</evidence>
<dbReference type="AlphaFoldDB" id="A0A0A9D261"/>
<name>A0A0A9D261_ARUDO</name>
<protein>
    <recommendedName>
        <fullName evidence="3">Secreted protein</fullName>
    </recommendedName>
</protein>
<feature type="signal peptide" evidence="1">
    <location>
        <begin position="1"/>
        <end position="15"/>
    </location>
</feature>
<dbReference type="EMBL" id="GBRH01217117">
    <property type="protein sequence ID" value="JAD80778.1"/>
    <property type="molecule type" value="Transcribed_RNA"/>
</dbReference>
<proteinExistence type="predicted"/>
<feature type="chain" id="PRO_5012135976" description="Secreted protein" evidence="1">
    <location>
        <begin position="16"/>
        <end position="136"/>
    </location>
</feature>
<keyword evidence="1" id="KW-0732">Signal</keyword>
<sequence>MMFSWWKLFVALTMSANLSLFSLPLPLGTITNDCSESDTCEDTSTSLLLRALLLTLYKARRRTSSKRRRTTTPKKTPNAIPKMAFLLCCFLEPVGASAALQLRRIIEPHNFGFPSKLEFENVLNWPPFGIGPSRLL</sequence>